<organism evidence="2 3">
    <name type="scientific">Corynebacterium heidelbergense</name>
    <dbReference type="NCBI Taxonomy" id="2055947"/>
    <lineage>
        <taxon>Bacteria</taxon>
        <taxon>Bacillati</taxon>
        <taxon>Actinomycetota</taxon>
        <taxon>Actinomycetes</taxon>
        <taxon>Mycobacteriales</taxon>
        <taxon>Corynebacteriaceae</taxon>
        <taxon>Corynebacterium</taxon>
    </lineage>
</organism>
<dbReference type="RefSeq" id="WP_112769974.1">
    <property type="nucleotide sequence ID" value="NZ_CP063191.1"/>
</dbReference>
<keyword evidence="2" id="KW-0808">Transferase</keyword>
<evidence type="ECO:0000259" key="1">
    <source>
        <dbReference type="PROSITE" id="PS51186"/>
    </source>
</evidence>
<dbReference type="PANTHER" id="PTHR39173:SF1">
    <property type="entry name" value="ACETYLTRANSFERASE"/>
    <property type="match status" value="1"/>
</dbReference>
<dbReference type="AlphaFoldDB" id="A0A364VA71"/>
<dbReference type="PANTHER" id="PTHR39173">
    <property type="entry name" value="ACETYLTRANSFERASE"/>
    <property type="match status" value="1"/>
</dbReference>
<reference evidence="2 3" key="1">
    <citation type="journal article" date="2018" name="Syst. Appl. Microbiol.">
        <title>Corynebacterium heidelbergense sp. nov., isolated from the preen glands of Egyptian geese (Alopochen aegyptiacus).</title>
        <authorList>
            <person name="Braun M.S."/>
            <person name="Wang E."/>
            <person name="Zimmermann S."/>
            <person name="Wink M."/>
        </authorList>
    </citation>
    <scope>NUCLEOTIDE SEQUENCE [LARGE SCALE GENOMIC DNA]</scope>
    <source>
        <strain evidence="2 3">DSM 104638</strain>
    </source>
</reference>
<sequence>MPLNNTAARLILRPPEERDETAVRGLFAELRQENFDFLALNQDPTAADWDWSAVINHLRRIADGKDLPPGIVRADFLLAEVDGQVVGRSSIRYGLTDFLRREGGHIGYAVGPRFRRRGYATDILRQSIDRLRANGIGKVLVTCDATNTASAAVIEKCGGQLADVVPSTRRKLVRRYWIDADA</sequence>
<dbReference type="OrthoDB" id="9797989at2"/>
<dbReference type="SUPFAM" id="SSF55729">
    <property type="entry name" value="Acyl-CoA N-acyltransferases (Nat)"/>
    <property type="match status" value="1"/>
</dbReference>
<dbReference type="InterPro" id="IPR000182">
    <property type="entry name" value="GNAT_dom"/>
</dbReference>
<comment type="caution">
    <text evidence="2">The sequence shown here is derived from an EMBL/GenBank/DDBJ whole genome shotgun (WGS) entry which is preliminary data.</text>
</comment>
<dbReference type="Pfam" id="PF13302">
    <property type="entry name" value="Acetyltransf_3"/>
    <property type="match status" value="1"/>
</dbReference>
<dbReference type="InterPro" id="IPR016181">
    <property type="entry name" value="Acyl_CoA_acyltransferase"/>
</dbReference>
<feature type="domain" description="N-acetyltransferase" evidence="1">
    <location>
        <begin position="28"/>
        <end position="181"/>
    </location>
</feature>
<dbReference type="Gene3D" id="3.40.630.30">
    <property type="match status" value="1"/>
</dbReference>
<proteinExistence type="predicted"/>
<dbReference type="GO" id="GO:0016747">
    <property type="term" value="F:acyltransferase activity, transferring groups other than amino-acyl groups"/>
    <property type="evidence" value="ECO:0007669"/>
    <property type="project" value="InterPro"/>
</dbReference>
<dbReference type="CDD" id="cd04301">
    <property type="entry name" value="NAT_SF"/>
    <property type="match status" value="1"/>
</dbReference>
<evidence type="ECO:0000313" key="3">
    <source>
        <dbReference type="Proteomes" id="UP000251047"/>
    </source>
</evidence>
<evidence type="ECO:0000313" key="2">
    <source>
        <dbReference type="EMBL" id="RAV33517.1"/>
    </source>
</evidence>
<dbReference type="PROSITE" id="PS51186">
    <property type="entry name" value="GNAT"/>
    <property type="match status" value="1"/>
</dbReference>
<dbReference type="Proteomes" id="UP000251047">
    <property type="component" value="Unassembled WGS sequence"/>
</dbReference>
<protein>
    <submittedName>
        <fullName evidence="2">GNAT family N-acetyltransferase</fullName>
    </submittedName>
</protein>
<name>A0A364VA71_9CORY</name>
<accession>A0A364VA71</accession>
<dbReference type="EMBL" id="PHQP01000066">
    <property type="protein sequence ID" value="RAV33517.1"/>
    <property type="molecule type" value="Genomic_DNA"/>
</dbReference>
<gene>
    <name evidence="2" type="ORF">CWC39_08060</name>
</gene>